<comment type="caution">
    <text evidence="1">The sequence shown here is derived from an EMBL/GenBank/DDBJ whole genome shotgun (WGS) entry which is preliminary data.</text>
</comment>
<dbReference type="EMBL" id="JAPDGR010000863">
    <property type="protein sequence ID" value="KAJ2986979.1"/>
    <property type="molecule type" value="Genomic_DNA"/>
</dbReference>
<dbReference type="Proteomes" id="UP001143856">
    <property type="component" value="Unassembled WGS sequence"/>
</dbReference>
<organism evidence="1 2">
    <name type="scientific">Xylaria curta</name>
    <dbReference type="NCBI Taxonomy" id="42375"/>
    <lineage>
        <taxon>Eukaryota</taxon>
        <taxon>Fungi</taxon>
        <taxon>Dikarya</taxon>
        <taxon>Ascomycota</taxon>
        <taxon>Pezizomycotina</taxon>
        <taxon>Sordariomycetes</taxon>
        <taxon>Xylariomycetidae</taxon>
        <taxon>Xylariales</taxon>
        <taxon>Xylariaceae</taxon>
        <taxon>Xylaria</taxon>
    </lineage>
</organism>
<sequence>MSTSQPANKTDWFAAGLDYEDLFRQIRGCPNLRISCDMIPEQCILVYQYLSDRLLSLTQTGLPIQAARCILGDELCGLAALHNHDIVHTDIKLNNTLINRKQTGSTVIGHVGLADLEDSARVAPDSDIVEKHAGNWMWRSSEAHASGPVNKPSDMFSFGVCIFAVHKPVTFAVSEEELGEGEEILAHVLERHISYFADEEGLHALLKWLGDNPWVEKFKITQGGFDKGYPRRSISIWKMSTRS</sequence>
<evidence type="ECO:0000313" key="2">
    <source>
        <dbReference type="Proteomes" id="UP001143856"/>
    </source>
</evidence>
<accession>A0ACC1P699</accession>
<name>A0ACC1P699_9PEZI</name>
<evidence type="ECO:0000313" key="1">
    <source>
        <dbReference type="EMBL" id="KAJ2986979.1"/>
    </source>
</evidence>
<protein>
    <submittedName>
        <fullName evidence="1">Uncharacterized protein</fullName>
    </submittedName>
</protein>
<gene>
    <name evidence="1" type="ORF">NUW58_g4763</name>
</gene>
<reference evidence="1" key="1">
    <citation type="submission" date="2022-10" db="EMBL/GenBank/DDBJ databases">
        <title>Genome Sequence of Xylaria curta.</title>
        <authorList>
            <person name="Buettner E."/>
        </authorList>
    </citation>
    <scope>NUCLEOTIDE SEQUENCE</scope>
    <source>
        <strain evidence="1">Babe10</strain>
    </source>
</reference>
<proteinExistence type="predicted"/>
<keyword evidence="2" id="KW-1185">Reference proteome</keyword>